<sequence>MSTVVPLVFWGNEPPSHHVTCCAISPSGQEVATGCRSGFICIWSLSFREFTRVSTDQLSGQIIPPINNYQAHAKLLLVGASEQISALCYSQDGTMLYSASSNGEIIRWDAKDGACTHQIILEGEHIRMKYMGPPQTNHLLLVFGKYSRAYLLDARTLDLAIILTSEEQPNWINAMLPLPLSLHQKETHVLAITAEPLIKIWDVPRLDLQSPRESYCKEEDKSRHTDYINVQHLTYWPKLIAQRLLVVGTSYFKVLGVRVKSQLPELCHVDCMDHMFSLSGGDFVDNEHIVVWSRLSTAHMYSFLPTSTEDKFEVTYLRCLQADTSVSIPMYSSWDLLHRDGKVLLVQANVSGSLLMWELDLDLVADKEQSDPPKTCPHYTTSLKDVWELLDKQSGLTSYFKEVLLSHSSVSPSHIPDDVMVLESSWVERDPGFTNNFNISSILYLPELAKVMCGLTNGYVIIFPLVKTLDQIVFRSCSGDSVTDDVVVLKAHRGRVTALLYPRQYSEQFNSKYIMTGGADGVVRVWDIENRLHLHCFTEHVGEVLRLKVCPKMTNTRLNCGVCSIGQDYSVAILSLSEFREVLLCGNHSAPVTHVRWKPAEDLMLIRCDDGRVYIWQMDTGVLDRVIVGHLAEEIITTSNSGGLSSGQRRDSLGVKIPKVGKNSLINTKNIASIKMYRSHQHDAIIPTLLIHMEPLIDQLTSSEHIPSSDKQVSKVSANDLELSSSPTRPSPYDRRQETAFFTRFLISCLHSWGMDSKLDNICQEFLKIRLPAQFGMSPQYGLLSKYSCISLYLPGWGIEPSLLKLQDTPISSFPLCYKWCLSPGLTTQHLLALTSLSYCCMNLYSRKQLRSSNDESFQRKLTACSQLNTLTISSQMATS</sequence>
<accession>A0AAV7K986</accession>
<dbReference type="PANTHER" id="PTHR44099">
    <property type="entry name" value="RABCONNECTIN-3B, ISOFORM A"/>
    <property type="match status" value="1"/>
</dbReference>
<comment type="caution">
    <text evidence="4">The sequence shown here is derived from an EMBL/GenBank/DDBJ whole genome shotgun (WGS) entry which is preliminary data.</text>
</comment>
<dbReference type="PANTHER" id="PTHR44099:SF4">
    <property type="entry name" value="RABCONNECTIN-3B, ISOFORM A"/>
    <property type="match status" value="1"/>
</dbReference>
<evidence type="ECO:0000313" key="4">
    <source>
        <dbReference type="EMBL" id="KAI6657586.1"/>
    </source>
</evidence>
<dbReference type="InterPro" id="IPR015943">
    <property type="entry name" value="WD40/YVTN_repeat-like_dom_sf"/>
</dbReference>
<dbReference type="AlphaFoldDB" id="A0AAV7K986"/>
<dbReference type="PROSITE" id="PS00678">
    <property type="entry name" value="WD_REPEATS_1"/>
    <property type="match status" value="1"/>
</dbReference>
<dbReference type="Proteomes" id="UP001165289">
    <property type="component" value="Unassembled WGS sequence"/>
</dbReference>
<dbReference type="InterPro" id="IPR019775">
    <property type="entry name" value="WD40_repeat_CS"/>
</dbReference>
<gene>
    <name evidence="4" type="ORF">LOD99_329</name>
</gene>
<feature type="repeat" description="WD" evidence="3">
    <location>
        <begin position="489"/>
        <end position="530"/>
    </location>
</feature>
<evidence type="ECO:0000256" key="2">
    <source>
        <dbReference type="ARBA" id="ARBA00022737"/>
    </source>
</evidence>
<evidence type="ECO:0000256" key="1">
    <source>
        <dbReference type="ARBA" id="ARBA00022574"/>
    </source>
</evidence>
<evidence type="ECO:0000256" key="3">
    <source>
        <dbReference type="PROSITE-ProRule" id="PRU00221"/>
    </source>
</evidence>
<dbReference type="Pfam" id="PF00400">
    <property type="entry name" value="WD40"/>
    <property type="match status" value="4"/>
</dbReference>
<dbReference type="InterPro" id="IPR049916">
    <property type="entry name" value="WDR72-like"/>
</dbReference>
<dbReference type="InterPro" id="IPR036322">
    <property type="entry name" value="WD40_repeat_dom_sf"/>
</dbReference>
<feature type="repeat" description="WD" evidence="3">
    <location>
        <begin position="585"/>
        <end position="626"/>
    </location>
</feature>
<protein>
    <recommendedName>
        <fullName evidence="6">WD repeat-containing protein 7</fullName>
    </recommendedName>
</protein>
<evidence type="ECO:0000313" key="5">
    <source>
        <dbReference type="Proteomes" id="UP001165289"/>
    </source>
</evidence>
<proteinExistence type="predicted"/>
<organism evidence="4 5">
    <name type="scientific">Oopsacas minuta</name>
    <dbReference type="NCBI Taxonomy" id="111878"/>
    <lineage>
        <taxon>Eukaryota</taxon>
        <taxon>Metazoa</taxon>
        <taxon>Porifera</taxon>
        <taxon>Hexactinellida</taxon>
        <taxon>Hexasterophora</taxon>
        <taxon>Lyssacinosida</taxon>
        <taxon>Leucopsacidae</taxon>
        <taxon>Oopsacas</taxon>
    </lineage>
</organism>
<keyword evidence="1 3" id="KW-0853">WD repeat</keyword>
<dbReference type="InterPro" id="IPR001680">
    <property type="entry name" value="WD40_rpt"/>
</dbReference>
<keyword evidence="5" id="KW-1185">Reference proteome</keyword>
<name>A0AAV7K986_9METZ</name>
<keyword evidence="2" id="KW-0677">Repeat</keyword>
<dbReference type="Gene3D" id="2.130.10.10">
    <property type="entry name" value="YVTN repeat-like/Quinoprotein amine dehydrogenase"/>
    <property type="match status" value="2"/>
</dbReference>
<dbReference type="EMBL" id="JAKMXF010000111">
    <property type="protein sequence ID" value="KAI6657586.1"/>
    <property type="molecule type" value="Genomic_DNA"/>
</dbReference>
<dbReference type="PROSITE" id="PS50294">
    <property type="entry name" value="WD_REPEATS_REGION"/>
    <property type="match status" value="1"/>
</dbReference>
<evidence type="ECO:0008006" key="6">
    <source>
        <dbReference type="Google" id="ProtNLM"/>
    </source>
</evidence>
<reference evidence="4 5" key="1">
    <citation type="journal article" date="2023" name="BMC Biol.">
        <title>The compact genome of the sponge Oopsacas minuta (Hexactinellida) is lacking key metazoan core genes.</title>
        <authorList>
            <person name="Santini S."/>
            <person name="Schenkelaars Q."/>
            <person name="Jourda C."/>
            <person name="Duchesne M."/>
            <person name="Belahbib H."/>
            <person name="Rocher C."/>
            <person name="Selva M."/>
            <person name="Riesgo A."/>
            <person name="Vervoort M."/>
            <person name="Leys S.P."/>
            <person name="Kodjabachian L."/>
            <person name="Le Bivic A."/>
            <person name="Borchiellini C."/>
            <person name="Claverie J.M."/>
            <person name="Renard E."/>
        </authorList>
    </citation>
    <scope>NUCLEOTIDE SEQUENCE [LARGE SCALE GENOMIC DNA]</scope>
    <source>
        <strain evidence="4">SPO-2</strain>
    </source>
</reference>
<dbReference type="SUPFAM" id="SSF50978">
    <property type="entry name" value="WD40 repeat-like"/>
    <property type="match status" value="1"/>
</dbReference>
<dbReference type="PROSITE" id="PS50082">
    <property type="entry name" value="WD_REPEATS_2"/>
    <property type="match status" value="3"/>
</dbReference>
<dbReference type="SMART" id="SM00320">
    <property type="entry name" value="WD40"/>
    <property type="match status" value="5"/>
</dbReference>
<dbReference type="GO" id="GO:0005737">
    <property type="term" value="C:cytoplasm"/>
    <property type="evidence" value="ECO:0007669"/>
    <property type="project" value="TreeGrafter"/>
</dbReference>
<feature type="repeat" description="WD" evidence="3">
    <location>
        <begin position="77"/>
        <end position="118"/>
    </location>
</feature>